<sequence>MGNVQCCASDRFDKANSPDRPKGKGKKGKQRKGPSEKTNGIGGDKGDGGVHKVVIVAEEAKKRAAAAAELPQSSSTAPEPSAPQQEPPKEDPSSTETDAPRGESMAAARERFFGQVRERYFNLQPETPNKNATARSTT</sequence>
<feature type="non-terminal residue" evidence="2">
    <location>
        <position position="138"/>
    </location>
</feature>
<dbReference type="EMBL" id="OW152819">
    <property type="protein sequence ID" value="CAH2073674.1"/>
    <property type="molecule type" value="Genomic_DNA"/>
</dbReference>
<keyword evidence="3" id="KW-1185">Reference proteome</keyword>
<protein>
    <submittedName>
        <fullName evidence="2">Uncharacterized protein</fullName>
    </submittedName>
</protein>
<evidence type="ECO:0000256" key="1">
    <source>
        <dbReference type="SAM" id="MobiDB-lite"/>
    </source>
</evidence>
<evidence type="ECO:0000313" key="3">
    <source>
        <dbReference type="Proteomes" id="UP000837857"/>
    </source>
</evidence>
<feature type="compositionally biased region" description="Basic and acidic residues" evidence="1">
    <location>
        <begin position="10"/>
        <end position="22"/>
    </location>
</feature>
<evidence type="ECO:0000313" key="2">
    <source>
        <dbReference type="EMBL" id="CAH2073674.1"/>
    </source>
</evidence>
<dbReference type="Proteomes" id="UP000837857">
    <property type="component" value="Chromosome 7"/>
</dbReference>
<feature type="compositionally biased region" description="Basic residues" evidence="1">
    <location>
        <begin position="23"/>
        <end position="32"/>
    </location>
</feature>
<gene>
    <name evidence="2" type="ORF">IPOD504_LOCUS15742</name>
</gene>
<proteinExistence type="predicted"/>
<accession>A0ABN8J2I9</accession>
<reference evidence="2" key="1">
    <citation type="submission" date="2022-03" db="EMBL/GenBank/DDBJ databases">
        <authorList>
            <person name="Martin H S."/>
        </authorList>
    </citation>
    <scope>NUCLEOTIDE SEQUENCE</scope>
</reference>
<feature type="region of interest" description="Disordered" evidence="1">
    <location>
        <begin position="1"/>
        <end position="111"/>
    </location>
</feature>
<name>A0ABN8J2I9_9NEOP</name>
<organism evidence="2 3">
    <name type="scientific">Iphiclides podalirius</name>
    <name type="common">scarce swallowtail</name>
    <dbReference type="NCBI Taxonomy" id="110791"/>
    <lineage>
        <taxon>Eukaryota</taxon>
        <taxon>Metazoa</taxon>
        <taxon>Ecdysozoa</taxon>
        <taxon>Arthropoda</taxon>
        <taxon>Hexapoda</taxon>
        <taxon>Insecta</taxon>
        <taxon>Pterygota</taxon>
        <taxon>Neoptera</taxon>
        <taxon>Endopterygota</taxon>
        <taxon>Lepidoptera</taxon>
        <taxon>Glossata</taxon>
        <taxon>Ditrysia</taxon>
        <taxon>Papilionoidea</taxon>
        <taxon>Papilionidae</taxon>
        <taxon>Papilioninae</taxon>
        <taxon>Iphiclides</taxon>
    </lineage>
</organism>